<protein>
    <recommendedName>
        <fullName evidence="4">Sodium/proline symporter</fullName>
    </recommendedName>
</protein>
<dbReference type="AlphaFoldDB" id="A0A235BZA9"/>
<gene>
    <name evidence="2" type="ORF">CH333_00475</name>
</gene>
<dbReference type="Proteomes" id="UP000215215">
    <property type="component" value="Unassembled WGS sequence"/>
</dbReference>
<reference evidence="2 3" key="1">
    <citation type="submission" date="2017-07" db="EMBL/GenBank/DDBJ databases">
        <title>Recovery of genomes from metagenomes via a dereplication, aggregation, and scoring strategy.</title>
        <authorList>
            <person name="Sieber C.M."/>
            <person name="Probst A.J."/>
            <person name="Sharrar A."/>
            <person name="Thomas B.C."/>
            <person name="Hess M."/>
            <person name="Tringe S.G."/>
            <person name="Banfield J.F."/>
        </authorList>
    </citation>
    <scope>NUCLEOTIDE SEQUENCE [LARGE SCALE GENOMIC DNA]</scope>
    <source>
        <strain evidence="2">JGI_Cruoil_03_44_89</strain>
    </source>
</reference>
<keyword evidence="1" id="KW-1133">Transmembrane helix</keyword>
<comment type="caution">
    <text evidence="2">The sequence shown here is derived from an EMBL/GenBank/DDBJ whole genome shotgun (WGS) entry which is preliminary data.</text>
</comment>
<evidence type="ECO:0000256" key="1">
    <source>
        <dbReference type="SAM" id="Phobius"/>
    </source>
</evidence>
<feature type="transmembrane region" description="Helical" evidence="1">
    <location>
        <begin position="12"/>
        <end position="32"/>
    </location>
</feature>
<evidence type="ECO:0000313" key="3">
    <source>
        <dbReference type="Proteomes" id="UP000215215"/>
    </source>
</evidence>
<proteinExistence type="predicted"/>
<keyword evidence="1" id="KW-0812">Transmembrane</keyword>
<dbReference type="EMBL" id="NOZQ01000005">
    <property type="protein sequence ID" value="OYD17536.1"/>
    <property type="molecule type" value="Genomic_DNA"/>
</dbReference>
<dbReference type="Gene3D" id="1.20.1730.10">
    <property type="entry name" value="Sodium/glucose cotransporter"/>
    <property type="match status" value="1"/>
</dbReference>
<feature type="transmembrane region" description="Helical" evidence="1">
    <location>
        <begin position="38"/>
        <end position="59"/>
    </location>
</feature>
<keyword evidence="1" id="KW-0472">Membrane</keyword>
<sequence length="81" mass="8866">MLFGIYWKGTTGVGVFTSMIGGCATALLWIALGNPLGIHGFIPGILVGLVLIIVVSRFTRKLPDEHIKRVWGEESQHHQPL</sequence>
<name>A0A235BZA9_UNCW3</name>
<evidence type="ECO:0008006" key="4">
    <source>
        <dbReference type="Google" id="ProtNLM"/>
    </source>
</evidence>
<dbReference type="InterPro" id="IPR038377">
    <property type="entry name" value="Na/Glc_symporter_sf"/>
</dbReference>
<evidence type="ECO:0000313" key="2">
    <source>
        <dbReference type="EMBL" id="OYD17536.1"/>
    </source>
</evidence>
<organism evidence="2 3">
    <name type="scientific">candidate division WOR-3 bacterium JGI_Cruoil_03_44_89</name>
    <dbReference type="NCBI Taxonomy" id="1973748"/>
    <lineage>
        <taxon>Bacteria</taxon>
        <taxon>Bacteria division WOR-3</taxon>
    </lineage>
</organism>
<accession>A0A235BZA9</accession>